<dbReference type="AlphaFoldDB" id="A0A3B0YQV5"/>
<proteinExistence type="predicted"/>
<evidence type="ECO:0000256" key="6">
    <source>
        <dbReference type="SAM" id="Phobius"/>
    </source>
</evidence>
<keyword evidence="5 6" id="KW-0472">Membrane</keyword>
<evidence type="ECO:0000313" key="7">
    <source>
        <dbReference type="EMBL" id="VAW70836.1"/>
    </source>
</evidence>
<dbReference type="PANTHER" id="PTHR30093:SF44">
    <property type="entry name" value="TYPE II SECRETION SYSTEM CORE PROTEIN G"/>
    <property type="match status" value="1"/>
</dbReference>
<comment type="subcellular location">
    <subcellularLocation>
        <location evidence="1">Membrane</location>
        <topology evidence="1">Single-pass membrane protein</topology>
    </subcellularLocation>
</comment>
<evidence type="ECO:0000256" key="2">
    <source>
        <dbReference type="ARBA" id="ARBA00022481"/>
    </source>
</evidence>
<protein>
    <recommendedName>
        <fullName evidence="8">Type IV pilus biogenesis protein PilE</fullName>
    </recommendedName>
</protein>
<evidence type="ECO:0000256" key="4">
    <source>
        <dbReference type="ARBA" id="ARBA00022989"/>
    </source>
</evidence>
<sequence length="153" mass="16527">MNNQKGFTLIELMIVVAIIGVLSSIGIIAFGTYAAKGQRDRGCVMTLPEMARDLQTYKQVNGTYTTDFTDLNKVLKTSKEWSATPADSTLTHTYSIAKGSSGSIATSFKISCTPTVLEANGFDRSGCGVLTYDNFGRKGATKVSTKTIDSCWR</sequence>
<dbReference type="PANTHER" id="PTHR30093">
    <property type="entry name" value="GENERAL SECRETION PATHWAY PROTEIN G"/>
    <property type="match status" value="1"/>
</dbReference>
<evidence type="ECO:0000256" key="3">
    <source>
        <dbReference type="ARBA" id="ARBA00022692"/>
    </source>
</evidence>
<dbReference type="PRINTS" id="PR00813">
    <property type="entry name" value="BCTERIALGSPG"/>
</dbReference>
<dbReference type="Pfam" id="PF07963">
    <property type="entry name" value="N_methyl"/>
    <property type="match status" value="1"/>
</dbReference>
<keyword evidence="2" id="KW-0488">Methylation</keyword>
<evidence type="ECO:0008006" key="8">
    <source>
        <dbReference type="Google" id="ProtNLM"/>
    </source>
</evidence>
<dbReference type="SUPFAM" id="SSF54523">
    <property type="entry name" value="Pili subunits"/>
    <property type="match status" value="1"/>
</dbReference>
<evidence type="ECO:0000256" key="5">
    <source>
        <dbReference type="ARBA" id="ARBA00023136"/>
    </source>
</evidence>
<dbReference type="InterPro" id="IPR000983">
    <property type="entry name" value="Bac_GSPG_pilin"/>
</dbReference>
<dbReference type="GO" id="GO:0016020">
    <property type="term" value="C:membrane"/>
    <property type="evidence" value="ECO:0007669"/>
    <property type="project" value="UniProtKB-SubCell"/>
</dbReference>
<accession>A0A3B0YQV5</accession>
<dbReference type="GO" id="GO:0015628">
    <property type="term" value="P:protein secretion by the type II secretion system"/>
    <property type="evidence" value="ECO:0007669"/>
    <property type="project" value="InterPro"/>
</dbReference>
<dbReference type="Gene3D" id="3.30.700.10">
    <property type="entry name" value="Glycoprotein, Type 4 Pilin"/>
    <property type="match status" value="1"/>
</dbReference>
<gene>
    <name evidence="7" type="ORF">MNBD_GAMMA09-1198</name>
</gene>
<keyword evidence="4 6" id="KW-1133">Transmembrane helix</keyword>
<name>A0A3B0YQV5_9ZZZZ</name>
<reference evidence="7" key="1">
    <citation type="submission" date="2018-06" db="EMBL/GenBank/DDBJ databases">
        <authorList>
            <person name="Zhirakovskaya E."/>
        </authorList>
    </citation>
    <scope>NUCLEOTIDE SEQUENCE</scope>
</reference>
<dbReference type="PROSITE" id="PS00409">
    <property type="entry name" value="PROKAR_NTER_METHYL"/>
    <property type="match status" value="1"/>
</dbReference>
<dbReference type="GO" id="GO:0015627">
    <property type="term" value="C:type II protein secretion system complex"/>
    <property type="evidence" value="ECO:0007669"/>
    <property type="project" value="InterPro"/>
</dbReference>
<dbReference type="NCBIfam" id="TIGR02532">
    <property type="entry name" value="IV_pilin_GFxxxE"/>
    <property type="match status" value="1"/>
</dbReference>
<keyword evidence="3 6" id="KW-0812">Transmembrane</keyword>
<dbReference type="InterPro" id="IPR045584">
    <property type="entry name" value="Pilin-like"/>
</dbReference>
<dbReference type="InterPro" id="IPR012902">
    <property type="entry name" value="N_methyl_site"/>
</dbReference>
<feature type="transmembrane region" description="Helical" evidence="6">
    <location>
        <begin position="12"/>
        <end position="35"/>
    </location>
</feature>
<evidence type="ECO:0000256" key="1">
    <source>
        <dbReference type="ARBA" id="ARBA00004167"/>
    </source>
</evidence>
<dbReference type="EMBL" id="UOFI01000208">
    <property type="protein sequence ID" value="VAW70836.1"/>
    <property type="molecule type" value="Genomic_DNA"/>
</dbReference>
<organism evidence="7">
    <name type="scientific">hydrothermal vent metagenome</name>
    <dbReference type="NCBI Taxonomy" id="652676"/>
    <lineage>
        <taxon>unclassified sequences</taxon>
        <taxon>metagenomes</taxon>
        <taxon>ecological metagenomes</taxon>
    </lineage>
</organism>